<organism evidence="1 2">
    <name type="scientific">Rhodopseudomonas rhenobacensis</name>
    <dbReference type="NCBI Taxonomy" id="87461"/>
    <lineage>
        <taxon>Bacteria</taxon>
        <taxon>Pseudomonadati</taxon>
        <taxon>Pseudomonadota</taxon>
        <taxon>Alphaproteobacteria</taxon>
        <taxon>Hyphomicrobiales</taxon>
        <taxon>Nitrobacteraceae</taxon>
        <taxon>Rhodopseudomonas</taxon>
    </lineage>
</organism>
<proteinExistence type="predicted"/>
<comment type="caution">
    <text evidence="1">The sequence shown here is derived from an EMBL/GenBank/DDBJ whole genome shotgun (WGS) entry which is preliminary data.</text>
</comment>
<dbReference type="EMBL" id="JACHIH010000007">
    <property type="protein sequence ID" value="MBB5046972.1"/>
    <property type="molecule type" value="Genomic_DNA"/>
</dbReference>
<name>A0A7W7Z2V1_9BRAD</name>
<dbReference type="AlphaFoldDB" id="A0A7W7Z2V1"/>
<dbReference type="Proteomes" id="UP000542353">
    <property type="component" value="Unassembled WGS sequence"/>
</dbReference>
<reference evidence="1 2" key="1">
    <citation type="submission" date="2020-08" db="EMBL/GenBank/DDBJ databases">
        <title>Genomic Encyclopedia of Type Strains, Phase IV (KMG-IV): sequencing the most valuable type-strain genomes for metagenomic binning, comparative biology and taxonomic classification.</title>
        <authorList>
            <person name="Goeker M."/>
        </authorList>
    </citation>
    <scope>NUCLEOTIDE SEQUENCE [LARGE SCALE GENOMIC DNA]</scope>
    <source>
        <strain evidence="1 2">DSM 12706</strain>
    </source>
</reference>
<dbReference type="RefSeq" id="WP_184256365.1">
    <property type="nucleotide sequence ID" value="NZ_JACHIH010000007.1"/>
</dbReference>
<sequence length="123" mass="13104">MTKTSTLTSYTAAETRQPVAISPALISLMERIEAESAAAWKKFGARELPDGSMVICSGGKLFSIRSTCDGWSVEELDIEDIASRPNRSIASDIALQAAVAAACAAPLFDRDRLAAKSTYTGPY</sequence>
<keyword evidence="2" id="KW-1185">Reference proteome</keyword>
<evidence type="ECO:0000313" key="1">
    <source>
        <dbReference type="EMBL" id="MBB5046972.1"/>
    </source>
</evidence>
<evidence type="ECO:0000313" key="2">
    <source>
        <dbReference type="Proteomes" id="UP000542353"/>
    </source>
</evidence>
<gene>
    <name evidence="1" type="ORF">HNR60_001721</name>
</gene>
<accession>A0A7W7Z2V1</accession>
<protein>
    <submittedName>
        <fullName evidence="1">Uncharacterized protein</fullName>
    </submittedName>
</protein>